<dbReference type="AlphaFoldDB" id="A0A5J9V9B6"/>
<proteinExistence type="predicted"/>
<evidence type="ECO:0000259" key="1">
    <source>
        <dbReference type="Pfam" id="PF00646"/>
    </source>
</evidence>
<protein>
    <submittedName>
        <fullName evidence="3">Uncharacterized protein</fullName>
    </submittedName>
</protein>
<dbReference type="InterPro" id="IPR036047">
    <property type="entry name" value="F-box-like_dom_sf"/>
</dbReference>
<evidence type="ECO:0000313" key="3">
    <source>
        <dbReference type="EMBL" id="TVU32643.1"/>
    </source>
</evidence>
<accession>A0A5J9V9B6</accession>
<evidence type="ECO:0000313" key="4">
    <source>
        <dbReference type="Proteomes" id="UP000324897"/>
    </source>
</evidence>
<name>A0A5J9V9B6_9POAL</name>
<dbReference type="Gramene" id="TVU32643">
    <property type="protein sequence ID" value="TVU32643"/>
    <property type="gene ID" value="EJB05_24384"/>
</dbReference>
<dbReference type="InterPro" id="IPR005174">
    <property type="entry name" value="KIB1-4_b-propeller"/>
</dbReference>
<comment type="caution">
    <text evidence="3">The sequence shown here is derived from an EMBL/GenBank/DDBJ whole genome shotgun (WGS) entry which is preliminary data.</text>
</comment>
<feature type="domain" description="F-box" evidence="1">
    <location>
        <begin position="28"/>
        <end position="61"/>
    </location>
</feature>
<dbReference type="Pfam" id="PF00646">
    <property type="entry name" value="F-box"/>
    <property type="match status" value="1"/>
</dbReference>
<dbReference type="Pfam" id="PF03478">
    <property type="entry name" value="Beta-prop_KIB1-4"/>
    <property type="match status" value="1"/>
</dbReference>
<organism evidence="3 4">
    <name type="scientific">Eragrostis curvula</name>
    <name type="common">weeping love grass</name>
    <dbReference type="NCBI Taxonomy" id="38414"/>
    <lineage>
        <taxon>Eukaryota</taxon>
        <taxon>Viridiplantae</taxon>
        <taxon>Streptophyta</taxon>
        <taxon>Embryophyta</taxon>
        <taxon>Tracheophyta</taxon>
        <taxon>Spermatophyta</taxon>
        <taxon>Magnoliopsida</taxon>
        <taxon>Liliopsida</taxon>
        <taxon>Poales</taxon>
        <taxon>Poaceae</taxon>
        <taxon>PACMAD clade</taxon>
        <taxon>Chloridoideae</taxon>
        <taxon>Eragrostideae</taxon>
        <taxon>Eragrostidinae</taxon>
        <taxon>Eragrostis</taxon>
    </lineage>
</organism>
<dbReference type="InterPro" id="IPR001810">
    <property type="entry name" value="F-box_dom"/>
</dbReference>
<gene>
    <name evidence="3" type="ORF">EJB05_24384</name>
</gene>
<feature type="domain" description="KIB1-4 beta-propeller" evidence="2">
    <location>
        <begin position="114"/>
        <end position="345"/>
    </location>
</feature>
<feature type="non-terminal residue" evidence="3">
    <location>
        <position position="1"/>
    </location>
</feature>
<dbReference type="PANTHER" id="PTHR44259:SF114">
    <property type="entry name" value="OS06G0707300 PROTEIN"/>
    <property type="match status" value="1"/>
</dbReference>
<dbReference type="InterPro" id="IPR011043">
    <property type="entry name" value="Gal_Oxase/kelch_b-propeller"/>
</dbReference>
<sequence length="388" mass="42458">MAPTNGVASASSASTEANGAKVSRRSAKLPLHLTEKILCCISPLESARLATVCKSWATTISARLVALVLHLYVCMPPERSDRRGLVVSVALDVARFSPATNPARVHSSDTNRFRFRCIGATPSGRLAFAATWWSKDFVLVNPITGVRQSIDVGVSPLPRRVLVAGDSLFAVEGNGLDLILWRQAPGSGEERSWSRTRCALHQHPIKPILSAVNCNGCYYLLHVDGSLSTVDATAPPPLRMEKLPVARPMDPLGAFFVNTHLVESDGEVLLVQQLVTFTDGKSLPTGGFEVHRLDVKEQRWTKVRELPDDRALFVSPRSSFAVRVSNTAGCRSNYIYFVGEKGYYSNPACRQGHGSSWGLYSMADRRVLFEHAVEGPGTEAMWFLPRVV</sequence>
<evidence type="ECO:0000259" key="2">
    <source>
        <dbReference type="Pfam" id="PF03478"/>
    </source>
</evidence>
<dbReference type="EMBL" id="RWGY01000011">
    <property type="protein sequence ID" value="TVU32643.1"/>
    <property type="molecule type" value="Genomic_DNA"/>
</dbReference>
<dbReference type="PANTHER" id="PTHR44259">
    <property type="entry name" value="OS07G0183000 PROTEIN-RELATED"/>
    <property type="match status" value="1"/>
</dbReference>
<dbReference type="Proteomes" id="UP000324897">
    <property type="component" value="Chromosome 1"/>
</dbReference>
<dbReference type="OrthoDB" id="642536at2759"/>
<dbReference type="InterPro" id="IPR050942">
    <property type="entry name" value="F-box_BR-signaling"/>
</dbReference>
<dbReference type="SUPFAM" id="SSF50965">
    <property type="entry name" value="Galactose oxidase, central domain"/>
    <property type="match status" value="1"/>
</dbReference>
<reference evidence="3 4" key="1">
    <citation type="journal article" date="2019" name="Sci. Rep.">
        <title>A high-quality genome of Eragrostis curvula grass provides insights into Poaceae evolution and supports new strategies to enhance forage quality.</title>
        <authorList>
            <person name="Carballo J."/>
            <person name="Santos B.A.C.M."/>
            <person name="Zappacosta D."/>
            <person name="Garbus I."/>
            <person name="Selva J.P."/>
            <person name="Gallo C.A."/>
            <person name="Diaz A."/>
            <person name="Albertini E."/>
            <person name="Caccamo M."/>
            <person name="Echenique V."/>
        </authorList>
    </citation>
    <scope>NUCLEOTIDE SEQUENCE [LARGE SCALE GENOMIC DNA]</scope>
    <source>
        <strain evidence="4">cv. Victoria</strain>
        <tissue evidence="3">Leaf</tissue>
    </source>
</reference>
<keyword evidence="4" id="KW-1185">Reference proteome</keyword>
<dbReference type="SUPFAM" id="SSF81383">
    <property type="entry name" value="F-box domain"/>
    <property type="match status" value="1"/>
</dbReference>